<dbReference type="OrthoDB" id="1521787at2"/>
<dbReference type="InterPro" id="IPR045175">
    <property type="entry name" value="M28_fam"/>
</dbReference>
<dbReference type="Proteomes" id="UP000006334">
    <property type="component" value="Unassembled WGS sequence"/>
</dbReference>
<dbReference type="eggNOG" id="COG2234">
    <property type="taxonomic scope" value="Bacteria"/>
</dbReference>
<dbReference type="EMBL" id="BAEN01000055">
    <property type="protein sequence ID" value="GAC15432.1"/>
    <property type="molecule type" value="Genomic_DNA"/>
</dbReference>
<dbReference type="Gene3D" id="3.40.630.10">
    <property type="entry name" value="Zn peptidases"/>
    <property type="match status" value="1"/>
</dbReference>
<protein>
    <recommendedName>
        <fullName evidence="2">Peptidase M28 domain-containing protein</fullName>
    </recommendedName>
</protein>
<dbReference type="InterPro" id="IPR007484">
    <property type="entry name" value="Peptidase_M28"/>
</dbReference>
<dbReference type="GO" id="GO:0006508">
    <property type="term" value="P:proteolysis"/>
    <property type="evidence" value="ECO:0007669"/>
    <property type="project" value="InterPro"/>
</dbReference>
<dbReference type="PANTHER" id="PTHR12147">
    <property type="entry name" value="METALLOPEPTIDASE M28 FAMILY MEMBER"/>
    <property type="match status" value="1"/>
</dbReference>
<evidence type="ECO:0000259" key="2">
    <source>
        <dbReference type="Pfam" id="PF04389"/>
    </source>
</evidence>
<dbReference type="Pfam" id="PF04389">
    <property type="entry name" value="Peptidase_M28"/>
    <property type="match status" value="1"/>
</dbReference>
<feature type="signal peptide" evidence="1">
    <location>
        <begin position="1"/>
        <end position="22"/>
    </location>
</feature>
<dbReference type="SUPFAM" id="SSF53187">
    <property type="entry name" value="Zn-dependent exopeptidases"/>
    <property type="match status" value="1"/>
</dbReference>
<dbReference type="AlphaFoldDB" id="K6YB72"/>
<dbReference type="GO" id="GO:0008235">
    <property type="term" value="F:metalloexopeptidase activity"/>
    <property type="evidence" value="ECO:0007669"/>
    <property type="project" value="InterPro"/>
</dbReference>
<evidence type="ECO:0000313" key="3">
    <source>
        <dbReference type="EMBL" id="GAC15432.1"/>
    </source>
</evidence>
<dbReference type="PANTHER" id="PTHR12147:SF26">
    <property type="entry name" value="PEPTIDASE M28 DOMAIN-CONTAINING PROTEIN"/>
    <property type="match status" value="1"/>
</dbReference>
<evidence type="ECO:0000256" key="1">
    <source>
        <dbReference type="SAM" id="SignalP"/>
    </source>
</evidence>
<feature type="chain" id="PRO_5003897286" description="Peptidase M28 domain-containing protein" evidence="1">
    <location>
        <begin position="23"/>
        <end position="318"/>
    </location>
</feature>
<dbReference type="STRING" id="1127673.GLIP_2811"/>
<accession>K6YB72</accession>
<keyword evidence="1" id="KW-0732">Signal</keyword>
<keyword evidence="4" id="KW-1185">Reference proteome</keyword>
<name>K6YB72_9ALTE</name>
<dbReference type="RefSeq" id="WP_008845237.1">
    <property type="nucleotide sequence ID" value="NZ_BAEN01000055.1"/>
</dbReference>
<reference evidence="3 4" key="1">
    <citation type="journal article" date="2017" name="Antonie Van Leeuwenhoek">
        <title>Rhizobium rhizosphaerae sp. nov., a novel species isolated from rice rhizosphere.</title>
        <authorList>
            <person name="Zhao J.J."/>
            <person name="Zhang J."/>
            <person name="Zhang R.J."/>
            <person name="Zhang C.W."/>
            <person name="Yin H.Q."/>
            <person name="Zhang X.X."/>
        </authorList>
    </citation>
    <scope>NUCLEOTIDE SEQUENCE [LARGE SCALE GENOMIC DNA]</scope>
    <source>
        <strain evidence="3 4">E3</strain>
    </source>
</reference>
<organism evidence="3 4">
    <name type="scientific">Aliiglaciecola lipolytica E3</name>
    <dbReference type="NCBI Taxonomy" id="1127673"/>
    <lineage>
        <taxon>Bacteria</taxon>
        <taxon>Pseudomonadati</taxon>
        <taxon>Pseudomonadota</taxon>
        <taxon>Gammaproteobacteria</taxon>
        <taxon>Alteromonadales</taxon>
        <taxon>Alteromonadaceae</taxon>
        <taxon>Aliiglaciecola</taxon>
    </lineage>
</organism>
<proteinExistence type="predicted"/>
<sequence>MIARNCKVLVGLIAFCPLLSFADCNQFTLKHSVDGSQLWQDFSYLASDETQGRKTGSSGSVLAQDYLVKRFSDIGLQSFTKEKDYRLPFRYELTFSHVDGINIAGYLKGQSKPDEFIVISAHYDHIGMRGSRIFNGADDNASGVSALLAIAQQVSQFGSEHSVIFLATDAEEKGLYGSKAFVQNPPVELANIKYNLNLDMVSQNQGKNRLYVSGARYHAAFKPVVETAIEQAGLCLVNQHRRNQRGYAMAMGPDWRKASDHASFAEADIPYLFVGVSEHSYYHSEKDTVDKVDPIFFQAAVETSLSLFTLMDRIEGDE</sequence>
<comment type="caution">
    <text evidence="3">The sequence shown here is derived from an EMBL/GenBank/DDBJ whole genome shotgun (WGS) entry which is preliminary data.</text>
</comment>
<evidence type="ECO:0000313" key="4">
    <source>
        <dbReference type="Proteomes" id="UP000006334"/>
    </source>
</evidence>
<gene>
    <name evidence="3" type="ORF">GLIP_2811</name>
</gene>
<feature type="domain" description="Peptidase M28" evidence="2">
    <location>
        <begin position="102"/>
        <end position="305"/>
    </location>
</feature>